<dbReference type="Proteomes" id="UP000315295">
    <property type="component" value="Unassembled WGS sequence"/>
</dbReference>
<keyword evidence="3" id="KW-1185">Reference proteome</keyword>
<gene>
    <name evidence="2" type="ORF">C1H46_034683</name>
</gene>
<proteinExistence type="predicted"/>
<dbReference type="AlphaFoldDB" id="A0A540L0A7"/>
<dbReference type="STRING" id="106549.A0A540L0A7"/>
<evidence type="ECO:0000313" key="3">
    <source>
        <dbReference type="Proteomes" id="UP000315295"/>
    </source>
</evidence>
<evidence type="ECO:0000313" key="2">
    <source>
        <dbReference type="EMBL" id="TQD79759.1"/>
    </source>
</evidence>
<evidence type="ECO:0000256" key="1">
    <source>
        <dbReference type="SAM" id="MobiDB-lite"/>
    </source>
</evidence>
<protein>
    <submittedName>
        <fullName evidence="2">Uncharacterized protein</fullName>
    </submittedName>
</protein>
<comment type="caution">
    <text evidence="2">The sequence shown here is derived from an EMBL/GenBank/DDBJ whole genome shotgun (WGS) entry which is preliminary data.</text>
</comment>
<name>A0A540L0A7_MALBA</name>
<dbReference type="EMBL" id="VIEB01000841">
    <property type="protein sequence ID" value="TQD79759.1"/>
    <property type="molecule type" value="Genomic_DNA"/>
</dbReference>
<sequence>MIYHRNATRNKKSKAPSAPPVSVLHSPSLRFSLLPPNQGTFSHTLSYVSLSPNIPGPPPPKGSTVEQQKDIGLRAVKLPSAESIVVRTTLGFLAEIRRGLPGRNEAGSFWGEIGTKSLLGHFAYHDSQSVYWVDSPLGRGFF</sequence>
<organism evidence="2 3">
    <name type="scientific">Malus baccata</name>
    <name type="common">Siberian crab apple</name>
    <name type="synonym">Pyrus baccata</name>
    <dbReference type="NCBI Taxonomy" id="106549"/>
    <lineage>
        <taxon>Eukaryota</taxon>
        <taxon>Viridiplantae</taxon>
        <taxon>Streptophyta</taxon>
        <taxon>Embryophyta</taxon>
        <taxon>Tracheophyta</taxon>
        <taxon>Spermatophyta</taxon>
        <taxon>Magnoliopsida</taxon>
        <taxon>eudicotyledons</taxon>
        <taxon>Gunneridae</taxon>
        <taxon>Pentapetalae</taxon>
        <taxon>rosids</taxon>
        <taxon>fabids</taxon>
        <taxon>Rosales</taxon>
        <taxon>Rosaceae</taxon>
        <taxon>Amygdaloideae</taxon>
        <taxon>Maleae</taxon>
        <taxon>Malus</taxon>
    </lineage>
</organism>
<accession>A0A540L0A7</accession>
<reference evidence="2 3" key="1">
    <citation type="journal article" date="2019" name="G3 (Bethesda)">
        <title>Sequencing of a Wild Apple (Malus baccata) Genome Unravels the Differences Between Cultivated and Wild Apple Species Regarding Disease Resistance and Cold Tolerance.</title>
        <authorList>
            <person name="Chen X."/>
        </authorList>
    </citation>
    <scope>NUCLEOTIDE SEQUENCE [LARGE SCALE GENOMIC DNA]</scope>
    <source>
        <strain evidence="3">cv. Shandingzi</strain>
        <tissue evidence="2">Leaves</tissue>
    </source>
</reference>
<feature type="region of interest" description="Disordered" evidence="1">
    <location>
        <begin position="1"/>
        <end position="22"/>
    </location>
</feature>
<feature type="compositionally biased region" description="Basic residues" evidence="1">
    <location>
        <begin position="1"/>
        <end position="14"/>
    </location>
</feature>